<sequence>MEKISRCQKLSNNFINEFKDKLVNIITISKISEKFITEFVDKFDKNSWFYLCQKQTLSENFIRKFR</sequence>
<evidence type="ECO:0000313" key="1">
    <source>
        <dbReference type="EMBL" id="QEA08282.1"/>
    </source>
</evidence>
<protein>
    <submittedName>
        <fullName evidence="1">Uncharacterized protein</fullName>
    </submittedName>
</protein>
<organism evidence="1">
    <name type="scientific">Iridovirus Liz-CrIV</name>
    <dbReference type="NCBI Taxonomy" id="2594309"/>
    <lineage>
        <taxon>Viruses</taxon>
        <taxon>Varidnaviria</taxon>
        <taxon>Bamfordvirae</taxon>
        <taxon>Nucleocytoviricota</taxon>
        <taxon>Megaviricetes</taxon>
        <taxon>Pimascovirales</taxon>
        <taxon>Pimascovirales incertae sedis</taxon>
        <taxon>Iridoviridae</taxon>
    </lineage>
</organism>
<reference evidence="1" key="1">
    <citation type="journal article" date="2019" name="Viruses">
        <title>Detection and Characterization of Invertebrate Iridoviruses Found in Reptiles and Prey Insects in Europe over the Past Two Decades.</title>
        <authorList>
            <person name="Papp T."/>
            <person name="Marschang R.E."/>
        </authorList>
    </citation>
    <scope>NUCLEOTIDE SEQUENCE</scope>
    <source>
        <strain evidence="1">Liz-CrIV</strain>
    </source>
</reference>
<dbReference type="EMBL" id="MN081869">
    <property type="protein sequence ID" value="QEA08282.1"/>
    <property type="molecule type" value="Genomic_DNA"/>
</dbReference>
<name>A0A5B8RKH8_9VIRU</name>
<accession>A0A5B8RKH8</accession>
<proteinExistence type="predicted"/>